<comment type="PTM">
    <text evidence="7 9">One or more lysine residues are methylated.</text>
</comment>
<evidence type="ECO:0000256" key="7">
    <source>
        <dbReference type="HAMAP-Rule" id="MF_00736"/>
    </source>
</evidence>
<dbReference type="HAMAP" id="MF_00736">
    <property type="entry name" value="Ribosomal_uL11"/>
    <property type="match status" value="1"/>
</dbReference>
<feature type="domain" description="Large ribosomal subunit protein uL11 N-terminal" evidence="11">
    <location>
        <begin position="9"/>
        <end position="66"/>
    </location>
</feature>
<dbReference type="Gene3D" id="3.30.1550.10">
    <property type="entry name" value="Ribosomal protein L11/L12, N-terminal domain"/>
    <property type="match status" value="1"/>
</dbReference>
<dbReference type="InterPro" id="IPR020783">
    <property type="entry name" value="Ribosomal_uL11_C"/>
</dbReference>
<evidence type="ECO:0000259" key="10">
    <source>
        <dbReference type="Pfam" id="PF00298"/>
    </source>
</evidence>
<dbReference type="SUPFAM" id="SSF46906">
    <property type="entry name" value="Ribosomal protein L11, C-terminal domain"/>
    <property type="match status" value="1"/>
</dbReference>
<dbReference type="Pfam" id="PF00298">
    <property type="entry name" value="Ribosomal_L11"/>
    <property type="match status" value="1"/>
</dbReference>
<dbReference type="FunFam" id="3.30.1550.10:FF:000006">
    <property type="entry name" value="50S ribosomal protein L11"/>
    <property type="match status" value="1"/>
</dbReference>
<dbReference type="InterPro" id="IPR036769">
    <property type="entry name" value="Ribosomal_uL11_C_sf"/>
</dbReference>
<evidence type="ECO:0000313" key="13">
    <source>
        <dbReference type="Proteomes" id="UP000176914"/>
    </source>
</evidence>
<evidence type="ECO:0000256" key="5">
    <source>
        <dbReference type="ARBA" id="ARBA00022980"/>
    </source>
</evidence>
<evidence type="ECO:0000259" key="11">
    <source>
        <dbReference type="Pfam" id="PF03946"/>
    </source>
</evidence>
<comment type="similarity">
    <text evidence="1 7 8">Belongs to the universal ribosomal protein uL11 family.</text>
</comment>
<keyword evidence="6 7" id="KW-0687">Ribonucleoprotein</keyword>
<organism evidence="12 13">
    <name type="scientific">Candidatus Kaiserbacteria bacterium RIFCSPHIGHO2_02_FULL_55_25</name>
    <dbReference type="NCBI Taxonomy" id="1798498"/>
    <lineage>
        <taxon>Bacteria</taxon>
        <taxon>Candidatus Kaiseribacteriota</taxon>
    </lineage>
</organism>
<comment type="subunit">
    <text evidence="7">Part of the ribosomal stalk of the 50S ribosomal subunit. Interacts with L10 and the large rRNA to form the base of the stalk. L10 forms an elongated spine to which L12 dimers bind in a sequential fashion forming a multimeric L10(L12)X complex.</text>
</comment>
<dbReference type="InterPro" id="IPR020784">
    <property type="entry name" value="Ribosomal_uL11_N"/>
</dbReference>
<dbReference type="InterPro" id="IPR006519">
    <property type="entry name" value="Ribosomal_uL11_bac-typ"/>
</dbReference>
<dbReference type="InterPro" id="IPR000911">
    <property type="entry name" value="Ribosomal_uL11"/>
</dbReference>
<comment type="function">
    <text evidence="7 9">Forms part of the ribosomal stalk which helps the ribosome interact with GTP-bound translation factors.</text>
</comment>
<evidence type="ECO:0000256" key="2">
    <source>
        <dbReference type="ARBA" id="ARBA00022481"/>
    </source>
</evidence>
<dbReference type="NCBIfam" id="TIGR01632">
    <property type="entry name" value="L11_bact"/>
    <property type="match status" value="1"/>
</dbReference>
<dbReference type="SMART" id="SM00649">
    <property type="entry name" value="RL11"/>
    <property type="match status" value="1"/>
</dbReference>
<dbReference type="GO" id="GO:0006412">
    <property type="term" value="P:translation"/>
    <property type="evidence" value="ECO:0007669"/>
    <property type="project" value="UniProtKB-UniRule"/>
</dbReference>
<dbReference type="PANTHER" id="PTHR11661:SF1">
    <property type="entry name" value="LARGE RIBOSOMAL SUBUNIT PROTEIN UL11M"/>
    <property type="match status" value="1"/>
</dbReference>
<evidence type="ECO:0000256" key="1">
    <source>
        <dbReference type="ARBA" id="ARBA00010537"/>
    </source>
</evidence>
<sequence length="141" mass="15237">MAKEITKIIKLQIEAGKATPAPPVGTVLGPAGVNIGEFVNQFNNQTRPLAGNVLPVLLTVYKDRTFTFIVKKPPASRAILKKLGLEKGSQKPQNKVGKLTKAQLEELATEKMEDLNTSDIEQAKKIIAGTARSMGIDAETR</sequence>
<name>A0A1F6E5A0_9BACT</name>
<dbReference type="EMBL" id="MFLL01000027">
    <property type="protein sequence ID" value="OGG68801.1"/>
    <property type="molecule type" value="Genomic_DNA"/>
</dbReference>
<dbReference type="PANTHER" id="PTHR11661">
    <property type="entry name" value="60S RIBOSOMAL PROTEIN L12"/>
    <property type="match status" value="1"/>
</dbReference>
<keyword evidence="3 7" id="KW-0699">rRNA-binding</keyword>
<keyword evidence="2 7" id="KW-0488">Methylation</keyword>
<gene>
    <name evidence="7" type="primary">rplK</name>
    <name evidence="12" type="ORF">A3C20_00320</name>
</gene>
<evidence type="ECO:0000256" key="9">
    <source>
        <dbReference type="RuleBase" id="RU003979"/>
    </source>
</evidence>
<evidence type="ECO:0000313" key="12">
    <source>
        <dbReference type="EMBL" id="OGG68801.1"/>
    </source>
</evidence>
<dbReference type="CDD" id="cd00349">
    <property type="entry name" value="Ribosomal_L11"/>
    <property type="match status" value="1"/>
</dbReference>
<dbReference type="GO" id="GO:0003735">
    <property type="term" value="F:structural constituent of ribosome"/>
    <property type="evidence" value="ECO:0007669"/>
    <property type="project" value="InterPro"/>
</dbReference>
<dbReference type="GO" id="GO:0022625">
    <property type="term" value="C:cytosolic large ribosomal subunit"/>
    <property type="evidence" value="ECO:0007669"/>
    <property type="project" value="TreeGrafter"/>
</dbReference>
<dbReference type="AlphaFoldDB" id="A0A1F6E5A0"/>
<dbReference type="InterPro" id="IPR036796">
    <property type="entry name" value="Ribosomal_uL11_N_sf"/>
</dbReference>
<evidence type="ECO:0000256" key="3">
    <source>
        <dbReference type="ARBA" id="ARBA00022730"/>
    </source>
</evidence>
<keyword evidence="4 7" id="KW-0694">RNA-binding</keyword>
<protein>
    <recommendedName>
        <fullName evidence="7">Large ribosomal subunit protein uL11</fullName>
    </recommendedName>
</protein>
<dbReference type="Gene3D" id="1.10.10.250">
    <property type="entry name" value="Ribosomal protein L11, C-terminal domain"/>
    <property type="match status" value="1"/>
</dbReference>
<dbReference type="GO" id="GO:0070180">
    <property type="term" value="F:large ribosomal subunit rRNA binding"/>
    <property type="evidence" value="ECO:0007669"/>
    <property type="project" value="UniProtKB-UniRule"/>
</dbReference>
<accession>A0A1F6E5A0</accession>
<comment type="caution">
    <text evidence="12">The sequence shown here is derived from an EMBL/GenBank/DDBJ whole genome shotgun (WGS) entry which is preliminary data.</text>
</comment>
<evidence type="ECO:0000256" key="6">
    <source>
        <dbReference type="ARBA" id="ARBA00023274"/>
    </source>
</evidence>
<evidence type="ECO:0000256" key="8">
    <source>
        <dbReference type="RuleBase" id="RU003978"/>
    </source>
</evidence>
<dbReference type="SUPFAM" id="SSF54747">
    <property type="entry name" value="Ribosomal L11/L12e N-terminal domain"/>
    <property type="match status" value="1"/>
</dbReference>
<keyword evidence="5 7" id="KW-0689">Ribosomal protein</keyword>
<dbReference type="Proteomes" id="UP000176914">
    <property type="component" value="Unassembled WGS sequence"/>
</dbReference>
<evidence type="ECO:0000256" key="4">
    <source>
        <dbReference type="ARBA" id="ARBA00022884"/>
    </source>
</evidence>
<proteinExistence type="inferred from homology"/>
<dbReference type="Pfam" id="PF03946">
    <property type="entry name" value="Ribosomal_L11_N"/>
    <property type="match status" value="1"/>
</dbReference>
<reference evidence="12 13" key="1">
    <citation type="journal article" date="2016" name="Nat. Commun.">
        <title>Thousands of microbial genomes shed light on interconnected biogeochemical processes in an aquifer system.</title>
        <authorList>
            <person name="Anantharaman K."/>
            <person name="Brown C.T."/>
            <person name="Hug L.A."/>
            <person name="Sharon I."/>
            <person name="Castelle C.J."/>
            <person name="Probst A.J."/>
            <person name="Thomas B.C."/>
            <person name="Singh A."/>
            <person name="Wilkins M.J."/>
            <person name="Karaoz U."/>
            <person name="Brodie E.L."/>
            <person name="Williams K.H."/>
            <person name="Hubbard S.S."/>
            <person name="Banfield J.F."/>
        </authorList>
    </citation>
    <scope>NUCLEOTIDE SEQUENCE [LARGE SCALE GENOMIC DNA]</scope>
</reference>
<feature type="domain" description="Large ribosomal subunit protein uL11 C-terminal" evidence="10">
    <location>
        <begin position="71"/>
        <end position="136"/>
    </location>
</feature>